<dbReference type="AlphaFoldDB" id="A0A4D6H9S7"/>
<dbReference type="EMBL" id="CP031310">
    <property type="protein sequence ID" value="QCC50560.1"/>
    <property type="molecule type" value="Genomic_DNA"/>
</dbReference>
<dbReference type="Pfam" id="PF01987">
    <property type="entry name" value="AIM24"/>
    <property type="match status" value="1"/>
</dbReference>
<reference evidence="1 2" key="1">
    <citation type="journal article" date="2019" name="Nat. Commun.">
        <title>A new type of DNA phosphorothioation-based antiviral system in archaea.</title>
        <authorList>
            <person name="Xiong L."/>
            <person name="Liu S."/>
            <person name="Chen S."/>
            <person name="Xiao Y."/>
            <person name="Zhu B."/>
            <person name="Gao Y."/>
            <person name="Zhang Y."/>
            <person name="Chen B."/>
            <person name="Luo J."/>
            <person name="Deng Z."/>
            <person name="Chen X."/>
            <person name="Wang L."/>
            <person name="Chen S."/>
        </authorList>
    </citation>
    <scope>NUCLEOTIDE SEQUENCE [LARGE SCALE GENOMIC DNA]</scope>
    <source>
        <strain evidence="1 2">CBA1105</strain>
    </source>
</reference>
<dbReference type="InterPro" id="IPR036983">
    <property type="entry name" value="AIM24_sf"/>
</dbReference>
<dbReference type="NCBIfam" id="TIGR00266">
    <property type="entry name" value="TIGR00266 family protein"/>
    <property type="match status" value="1"/>
</dbReference>
<dbReference type="Gene3D" id="3.60.160.10">
    <property type="entry name" value="Mitochondrial biogenesis AIM24"/>
    <property type="match status" value="1"/>
</dbReference>
<accession>A0A4D6H9S7</accession>
<protein>
    <submittedName>
        <fullName evidence="1">TIGR00266 family protein</fullName>
    </submittedName>
</protein>
<dbReference type="InterPro" id="IPR002838">
    <property type="entry name" value="AIM24"/>
</dbReference>
<evidence type="ECO:0000313" key="1">
    <source>
        <dbReference type="EMBL" id="QCC50560.1"/>
    </source>
</evidence>
<proteinExistence type="predicted"/>
<dbReference type="KEGG" id="hsn:DV733_04570"/>
<name>A0A4D6H9S7_9EURY</name>
<keyword evidence="2" id="KW-1185">Reference proteome</keyword>
<dbReference type="GeneID" id="39847112"/>
<dbReference type="RefSeq" id="WP_049994008.1">
    <property type="nucleotide sequence ID" value="NZ_CP031310.1"/>
</dbReference>
<dbReference type="OrthoDB" id="7592at2157"/>
<dbReference type="InterPro" id="IPR016031">
    <property type="entry name" value="Trp_RNA-bd_attenuator-like_dom"/>
</dbReference>
<evidence type="ECO:0000313" key="2">
    <source>
        <dbReference type="Proteomes" id="UP000296706"/>
    </source>
</evidence>
<organism evidence="1 2">
    <name type="scientific">Halapricum salinum</name>
    <dbReference type="NCBI Taxonomy" id="1457250"/>
    <lineage>
        <taxon>Archaea</taxon>
        <taxon>Methanobacteriati</taxon>
        <taxon>Methanobacteriota</taxon>
        <taxon>Stenosarchaea group</taxon>
        <taxon>Halobacteria</taxon>
        <taxon>Halobacteriales</taxon>
        <taxon>Haloarculaceae</taxon>
        <taxon>Halapricum</taxon>
    </lineage>
</organism>
<sequence>MEYDIQHRPSYALITAELNQSEQLVAEAGAMVSHSDGIEIQTSASGGVLGSLKRKAFGGESFFMNTFTANRPGHVTLAPPLPGDVIQYGLNQNTIYVQSGSFVAAEPNVEIDTKFGGGKTFFGGEGLFLLELTGTGSTFLSSYGAIQEKELDAGESYVVDTGHIVAFEGTTEFNVKKVGGLKSTLFSGEGLVCEFTGPGKVWLQTRSPDAFLSWLVPNLPGGNDGGGRDGGFSVNF</sequence>
<dbReference type="Proteomes" id="UP000296706">
    <property type="component" value="Chromosome"/>
</dbReference>
<dbReference type="STRING" id="1457250.GCA_000755225_03218"/>
<gene>
    <name evidence="1" type="ORF">DV733_04570</name>
</gene>
<dbReference type="PANTHER" id="PTHR43657:SF1">
    <property type="entry name" value="ALTERED INHERITANCE OF MITOCHONDRIA PROTEIN 24, MITOCHONDRIAL"/>
    <property type="match status" value="1"/>
</dbReference>
<dbReference type="SUPFAM" id="SSF51219">
    <property type="entry name" value="TRAP-like"/>
    <property type="match status" value="1"/>
</dbReference>
<dbReference type="PANTHER" id="PTHR43657">
    <property type="entry name" value="TRYPTOPHAN RNA-BINDING ATTENUATOR PROTEIN-LIKE PROTEIN"/>
    <property type="match status" value="1"/>
</dbReference>